<sequence>MVPIFLSLIGSSRRGSDRISPAYGGGADGGPVNPSHGITYLVSYVGVVPALHVREDVVIAHKKEIEWQAYEKLLPFKNMCAKRKGERCYLIVSCNGGVNQMRSAVTEDSIIDEYLFLLMNNCIH</sequence>
<evidence type="ECO:0000313" key="2">
    <source>
        <dbReference type="Proteomes" id="UP001055811"/>
    </source>
</evidence>
<proteinExistence type="predicted"/>
<reference evidence="1 2" key="2">
    <citation type="journal article" date="2022" name="Mol. Ecol. Resour.">
        <title>The genomes of chicory, endive, great burdock and yacon provide insights into Asteraceae paleo-polyploidization history and plant inulin production.</title>
        <authorList>
            <person name="Fan W."/>
            <person name="Wang S."/>
            <person name="Wang H."/>
            <person name="Wang A."/>
            <person name="Jiang F."/>
            <person name="Liu H."/>
            <person name="Zhao H."/>
            <person name="Xu D."/>
            <person name="Zhang Y."/>
        </authorList>
    </citation>
    <scope>NUCLEOTIDE SEQUENCE [LARGE SCALE GENOMIC DNA]</scope>
    <source>
        <strain evidence="2">cv. Punajuju</strain>
        <tissue evidence="1">Leaves</tissue>
    </source>
</reference>
<gene>
    <name evidence="1" type="ORF">L2E82_30036</name>
</gene>
<comment type="caution">
    <text evidence="1">The sequence shown here is derived from an EMBL/GenBank/DDBJ whole genome shotgun (WGS) entry which is preliminary data.</text>
</comment>
<evidence type="ECO:0000313" key="1">
    <source>
        <dbReference type="EMBL" id="KAI3739626.1"/>
    </source>
</evidence>
<keyword evidence="2" id="KW-1185">Reference proteome</keyword>
<dbReference type="EMBL" id="CM042013">
    <property type="protein sequence ID" value="KAI3739626.1"/>
    <property type="molecule type" value="Genomic_DNA"/>
</dbReference>
<accession>A0ACB9CZI5</accession>
<name>A0ACB9CZI5_CICIN</name>
<protein>
    <submittedName>
        <fullName evidence="1">Uncharacterized protein</fullName>
    </submittedName>
</protein>
<organism evidence="1 2">
    <name type="scientific">Cichorium intybus</name>
    <name type="common">Chicory</name>
    <dbReference type="NCBI Taxonomy" id="13427"/>
    <lineage>
        <taxon>Eukaryota</taxon>
        <taxon>Viridiplantae</taxon>
        <taxon>Streptophyta</taxon>
        <taxon>Embryophyta</taxon>
        <taxon>Tracheophyta</taxon>
        <taxon>Spermatophyta</taxon>
        <taxon>Magnoliopsida</taxon>
        <taxon>eudicotyledons</taxon>
        <taxon>Gunneridae</taxon>
        <taxon>Pentapetalae</taxon>
        <taxon>asterids</taxon>
        <taxon>campanulids</taxon>
        <taxon>Asterales</taxon>
        <taxon>Asteraceae</taxon>
        <taxon>Cichorioideae</taxon>
        <taxon>Cichorieae</taxon>
        <taxon>Cichoriinae</taxon>
        <taxon>Cichorium</taxon>
    </lineage>
</organism>
<reference evidence="2" key="1">
    <citation type="journal article" date="2022" name="Mol. Ecol. Resour.">
        <title>The genomes of chicory, endive, great burdock and yacon provide insights into Asteraceae palaeo-polyploidization history and plant inulin production.</title>
        <authorList>
            <person name="Fan W."/>
            <person name="Wang S."/>
            <person name="Wang H."/>
            <person name="Wang A."/>
            <person name="Jiang F."/>
            <person name="Liu H."/>
            <person name="Zhao H."/>
            <person name="Xu D."/>
            <person name="Zhang Y."/>
        </authorList>
    </citation>
    <scope>NUCLEOTIDE SEQUENCE [LARGE SCALE GENOMIC DNA]</scope>
    <source>
        <strain evidence="2">cv. Punajuju</strain>
    </source>
</reference>
<dbReference type="Proteomes" id="UP001055811">
    <property type="component" value="Linkage Group LG05"/>
</dbReference>